<dbReference type="InterPro" id="IPR052519">
    <property type="entry name" value="Euk-type_GlcNAc_Kinase"/>
</dbReference>
<dbReference type="PANTHER" id="PTHR43190:SF3">
    <property type="entry name" value="N-ACETYL-D-GLUCOSAMINE KINASE"/>
    <property type="match status" value="1"/>
</dbReference>
<dbReference type="EMBL" id="CP014691">
    <property type="protein sequence ID" value="AQS87519.1"/>
    <property type="molecule type" value="Genomic_DNA"/>
</dbReference>
<name>A0A1U9KP61_9PROT</name>
<dbReference type="CDD" id="cd24082">
    <property type="entry name" value="ASKHA_NBD_GspK-like"/>
    <property type="match status" value="1"/>
</dbReference>
<accession>A0A1U9KP61</accession>
<sequence length="303" mass="31131">MTEFLVGFDGGGTGTRVRVTTLAGELVGQGSGGGANIAVEPVLAWRSLRQAFAPLRAELPASARLWCAAGLAGTEAADARGRFLSARPDDMPEMALVTDAHTSCLGAHGGADGAIVAIGTGSVGFALSHDPNGTRLTRRVGGWGFPQGDEGSGAWIGRQAVSAMLQAHDERIQPDALTEGVRQALAAEGDPMAWAIGRRAAEFAALAPLVVSSAARGSGHAQAIMRAAAAEIEAHATALLKPAAFASLPLCLLGGLGPVLEPYLSVRWQHLLRPPCGDSVDGALLLARLHRTTSMEQSEGQPT</sequence>
<dbReference type="InterPro" id="IPR002731">
    <property type="entry name" value="ATPase_BadF"/>
</dbReference>
<dbReference type="RefSeq" id="WP_077806505.1">
    <property type="nucleotide sequence ID" value="NZ_BJXS01000009.1"/>
</dbReference>
<dbReference type="InterPro" id="IPR043129">
    <property type="entry name" value="ATPase_NBD"/>
</dbReference>
<dbReference type="OrthoDB" id="63487at2"/>
<dbReference type="Proteomes" id="UP000188604">
    <property type="component" value="Chromosome"/>
</dbReference>
<dbReference type="PANTHER" id="PTHR43190">
    <property type="entry name" value="N-ACETYL-D-GLUCOSAMINE KINASE"/>
    <property type="match status" value="1"/>
</dbReference>
<dbReference type="Pfam" id="PF01869">
    <property type="entry name" value="BcrAD_BadFG"/>
    <property type="match status" value="1"/>
</dbReference>
<gene>
    <name evidence="1" type="ORF">A0U93_05730</name>
</gene>
<dbReference type="AlphaFoldDB" id="A0A1U9KP61"/>
<dbReference type="Gene3D" id="3.30.420.40">
    <property type="match status" value="2"/>
</dbReference>
<dbReference type="KEGG" id="nch:A0U93_05730"/>
<dbReference type="STRING" id="320497.A0U93_05730"/>
<protein>
    <submittedName>
        <fullName evidence="1">Uncharacterized protein</fullName>
    </submittedName>
</protein>
<evidence type="ECO:0000313" key="2">
    <source>
        <dbReference type="Proteomes" id="UP000188604"/>
    </source>
</evidence>
<keyword evidence="2" id="KW-1185">Reference proteome</keyword>
<reference evidence="1 2" key="1">
    <citation type="submission" date="2016-03" db="EMBL/GenBank/DDBJ databases">
        <title>Acetic acid bacteria sequencing.</title>
        <authorList>
            <person name="Brandt J."/>
            <person name="Jakob F."/>
            <person name="Vogel R.F."/>
        </authorList>
    </citation>
    <scope>NUCLEOTIDE SEQUENCE [LARGE SCALE GENOMIC DNA]</scope>
    <source>
        <strain evidence="1 2">NBRC 101099</strain>
    </source>
</reference>
<organism evidence="1 2">
    <name type="scientific">Neoasaia chiangmaiensis</name>
    <dbReference type="NCBI Taxonomy" id="320497"/>
    <lineage>
        <taxon>Bacteria</taxon>
        <taxon>Pseudomonadati</taxon>
        <taxon>Pseudomonadota</taxon>
        <taxon>Alphaproteobacteria</taxon>
        <taxon>Acetobacterales</taxon>
        <taxon>Acetobacteraceae</taxon>
        <taxon>Neoasaia</taxon>
    </lineage>
</organism>
<evidence type="ECO:0000313" key="1">
    <source>
        <dbReference type="EMBL" id="AQS87519.1"/>
    </source>
</evidence>
<proteinExistence type="predicted"/>
<dbReference type="SUPFAM" id="SSF53067">
    <property type="entry name" value="Actin-like ATPase domain"/>
    <property type="match status" value="2"/>
</dbReference>